<proteinExistence type="predicted"/>
<keyword evidence="1" id="KW-0934">Plastid</keyword>
<dbReference type="RefSeq" id="YP_001312221.1">
    <property type="nucleotide sequence ID" value="NC_009618.1"/>
</dbReference>
<dbReference type="AlphaFoldDB" id="A6H5J6"/>
<evidence type="ECO:0000313" key="1">
    <source>
        <dbReference type="EMBL" id="BAF64962.1"/>
    </source>
</evidence>
<sequence>MQKQECESRSVPLKMAKPVLGRGKGNFWPGAPKPFGWFWGPIFFFLEKKKEEGGGRHFCFFPLGFPNFFFLY</sequence>
<geneLocation type="chloroplast" evidence="1"/>
<accession>A6H5J6</accession>
<protein>
    <submittedName>
        <fullName evidence="1">Uncharacterized protein</fullName>
    </submittedName>
</protein>
<organism evidence="1">
    <name type="scientific">Cycas taitungensis</name>
    <name type="common">Prince sago</name>
    <name type="synonym">Cycas taiwaniana</name>
    <dbReference type="NCBI Taxonomy" id="54799"/>
    <lineage>
        <taxon>Eukaryota</taxon>
        <taxon>Viridiplantae</taxon>
        <taxon>Streptophyta</taxon>
        <taxon>Embryophyta</taxon>
        <taxon>Tracheophyta</taxon>
        <taxon>Spermatophyta</taxon>
        <taxon>Cycadidae</taxon>
        <taxon>Cycadales</taxon>
        <taxon>Cycadaceae</taxon>
        <taxon>Cycas</taxon>
    </lineage>
</organism>
<keyword evidence="1" id="KW-0150">Chloroplast</keyword>
<dbReference type="GeneID" id="5309608"/>
<dbReference type="EMBL" id="AP009339">
    <property type="protein sequence ID" value="BAF64962.1"/>
    <property type="molecule type" value="Genomic_DNA"/>
</dbReference>
<name>A6H5J6_CYCTA</name>
<reference evidence="1" key="1">
    <citation type="journal article" date="2005" name="Mol. Phylogenet. Evol.">
        <title>A phylogeny of cycads (Cycadales) inferred from chloroplast matK gene, trnK intron, and nuclear rDNA ITS region.</title>
        <authorList>
            <person name="Chaw S.M."/>
            <person name="Walters T.W."/>
            <person name="Chang C.C."/>
            <person name="Hu S.H."/>
            <person name="Chen S.H."/>
        </authorList>
    </citation>
    <scope>NUCLEOTIDE SEQUENCE</scope>
</reference>
<reference evidence="1" key="2">
    <citation type="journal article" date="2007" name="Mol. Biol. Evol.">
        <title>Chloroplast genome (cpDNA) of Cycas taitungensis and 56 cp protein-coding genes of Gnetum parvifolium: insights into cpDNA evolution and phylogeny of extant seed plants.</title>
        <authorList>
            <person name="Wu C.S."/>
            <person name="Wang Y.N."/>
            <person name="Liu S.M."/>
            <person name="Chaw S.M."/>
        </authorList>
    </citation>
    <scope>NUCLEOTIDE SEQUENCE [LARGE SCALE GENOMIC DNA]</scope>
</reference>